<evidence type="ECO:0000313" key="3">
    <source>
        <dbReference type="Proteomes" id="UP000520767"/>
    </source>
</evidence>
<feature type="transmembrane region" description="Helical" evidence="1">
    <location>
        <begin position="53"/>
        <end position="71"/>
    </location>
</feature>
<keyword evidence="1" id="KW-1133">Transmembrane helix</keyword>
<protein>
    <submittedName>
        <fullName evidence="2">Uncharacterized protein</fullName>
    </submittedName>
</protein>
<keyword evidence="1" id="KW-0812">Transmembrane</keyword>
<dbReference type="Proteomes" id="UP000520767">
    <property type="component" value="Unassembled WGS sequence"/>
</dbReference>
<name>A0A7W7VFU5_9PSEU</name>
<feature type="transmembrane region" description="Helical" evidence="1">
    <location>
        <begin position="32"/>
        <end position="48"/>
    </location>
</feature>
<comment type="caution">
    <text evidence="2">The sequence shown here is derived from an EMBL/GenBank/DDBJ whole genome shotgun (WGS) entry which is preliminary data.</text>
</comment>
<sequence length="350" mass="37357">MLGRFGILSISLGVVMMTATSGSTTQFVGLGLWWFGVLLLVHSLLGGGRTASFLWASGIAAAVVVYVTGWATMVTEGAGRLVVAALSVLLVVPTLVRSTRPSRRTAAPRHTADGRLRAALACWEVARNQLAAGQPLRAGLTYQDGINHILTCVSLTRLAEERTTASPRPDDLVPVYHAMGAMGREGIPVMEQVNATTPVRFHARMTLAAAHLADPAEGKPELIKDALAADADSSPRPDLNGDGPLSAEARIAGAAEARSLLARLMVERPGLRWEAEPPWLIGSGGPLPFARERKRFRQAVLPSCAGLTPDEEMRQLAQESVLMYTELCQAVPGYESNRDEAKDILAAIRA</sequence>
<dbReference type="AlphaFoldDB" id="A0A7W7VFU5"/>
<evidence type="ECO:0000256" key="1">
    <source>
        <dbReference type="SAM" id="Phobius"/>
    </source>
</evidence>
<gene>
    <name evidence="2" type="ORF">FHR82_004995</name>
</gene>
<accession>A0A7W7VFU5</accession>
<organism evidence="2 3">
    <name type="scientific">Actinophytocola algeriensis</name>
    <dbReference type="NCBI Taxonomy" id="1768010"/>
    <lineage>
        <taxon>Bacteria</taxon>
        <taxon>Bacillati</taxon>
        <taxon>Actinomycetota</taxon>
        <taxon>Actinomycetes</taxon>
        <taxon>Pseudonocardiales</taxon>
        <taxon>Pseudonocardiaceae</taxon>
    </lineage>
</organism>
<dbReference type="EMBL" id="JACHJQ010000005">
    <property type="protein sequence ID" value="MBB4908742.1"/>
    <property type="molecule type" value="Genomic_DNA"/>
</dbReference>
<proteinExistence type="predicted"/>
<evidence type="ECO:0000313" key="2">
    <source>
        <dbReference type="EMBL" id="MBB4908742.1"/>
    </source>
</evidence>
<keyword evidence="1" id="KW-0472">Membrane</keyword>
<reference evidence="2 3" key="1">
    <citation type="submission" date="2020-08" db="EMBL/GenBank/DDBJ databases">
        <title>Genomic Encyclopedia of Type Strains, Phase III (KMG-III): the genomes of soil and plant-associated and newly described type strains.</title>
        <authorList>
            <person name="Whitman W."/>
        </authorList>
    </citation>
    <scope>NUCLEOTIDE SEQUENCE [LARGE SCALE GENOMIC DNA]</scope>
    <source>
        <strain evidence="2 3">CECT 8960</strain>
    </source>
</reference>
<keyword evidence="3" id="KW-1185">Reference proteome</keyword>
<feature type="transmembrane region" description="Helical" evidence="1">
    <location>
        <begin position="77"/>
        <end position="96"/>
    </location>
</feature>
<dbReference type="RefSeq" id="WP_192772859.1">
    <property type="nucleotide sequence ID" value="NZ_JADBEA010000001.1"/>
</dbReference>